<name>A0ABX7AYK2_9BACI</name>
<organism evidence="2 3">
    <name type="scientific">Lysinibacillus agricola</name>
    <dbReference type="NCBI Taxonomy" id="2590012"/>
    <lineage>
        <taxon>Bacteria</taxon>
        <taxon>Bacillati</taxon>
        <taxon>Bacillota</taxon>
        <taxon>Bacilli</taxon>
        <taxon>Bacillales</taxon>
        <taxon>Bacillaceae</taxon>
        <taxon>Lysinibacillus</taxon>
    </lineage>
</organism>
<evidence type="ECO:0000313" key="2">
    <source>
        <dbReference type="EMBL" id="QQP13938.1"/>
    </source>
</evidence>
<reference evidence="2 3" key="1">
    <citation type="submission" date="2020-01" db="EMBL/GenBank/DDBJ databases">
        <authorList>
            <person name="Liu G."/>
            <person name="Liu B."/>
        </authorList>
    </citation>
    <scope>NUCLEOTIDE SEQUENCE [LARGE SCALE GENOMIC DNA]</scope>
    <source>
        <strain evidence="2 3">FJAT-51161</strain>
    </source>
</reference>
<dbReference type="Proteomes" id="UP000596049">
    <property type="component" value="Chromosome"/>
</dbReference>
<feature type="signal peptide" evidence="1">
    <location>
        <begin position="1"/>
        <end position="23"/>
    </location>
</feature>
<evidence type="ECO:0000313" key="3">
    <source>
        <dbReference type="Proteomes" id="UP000596049"/>
    </source>
</evidence>
<dbReference type="RefSeq" id="WP_053594522.1">
    <property type="nucleotide sequence ID" value="NZ_CP067341.1"/>
</dbReference>
<accession>A0ABX7AYK2</accession>
<evidence type="ECO:0008006" key="4">
    <source>
        <dbReference type="Google" id="ProtNLM"/>
    </source>
</evidence>
<proteinExistence type="predicted"/>
<keyword evidence="3" id="KW-1185">Reference proteome</keyword>
<dbReference type="PROSITE" id="PS51257">
    <property type="entry name" value="PROKAR_LIPOPROTEIN"/>
    <property type="match status" value="1"/>
</dbReference>
<dbReference type="EMBL" id="CP067341">
    <property type="protein sequence ID" value="QQP13938.1"/>
    <property type="molecule type" value="Genomic_DNA"/>
</dbReference>
<gene>
    <name evidence="2" type="ORF">FJQ98_07860</name>
</gene>
<sequence length="204" mass="22814">MQGFKRYCSFVILILLLTGCAGVEKDKTSSNAKITIEPYNMSEKESLLISKSGVGNIEFFKLNGTLTEEDDLQISVEVFEKGKFKEELLKTWDDPEKNYKDILISFGISDFNDEVRPLKLISGIPSGLATTNYSNNMTSSSFSNLVGEKVTLKKNKPVYLAAWLGTTKNELRSVGSENGELPAGIEEAELSFLYRVLWTDKEKN</sequence>
<keyword evidence="1" id="KW-0732">Signal</keyword>
<evidence type="ECO:0000256" key="1">
    <source>
        <dbReference type="SAM" id="SignalP"/>
    </source>
</evidence>
<feature type="chain" id="PRO_5046326799" description="Lipoprotein" evidence="1">
    <location>
        <begin position="24"/>
        <end position="204"/>
    </location>
</feature>
<protein>
    <recommendedName>
        <fullName evidence="4">Lipoprotein</fullName>
    </recommendedName>
</protein>